<sequence length="210" mass="23537">MKILALVALLACGAFAAGGPQCQAPNGGGLQPILEEFISMSPIQKILELLFTSMTSDPETQAVMEYLSSFEFHQILIMFQNRPEFKSLLDFACNDLYIDVAYYFNVLAFIFGFPEARAHPRVIARGGGFHGLLREILDLIPLDDLKALWDEKLATDCCVQLTFKKMNSDEFRSIVNALKGNDAYIDMNEHLRGLGVDVDLIIDTINRIFH</sequence>
<evidence type="ECO:0000313" key="2">
    <source>
        <dbReference type="EMBL" id="CAD7085638.1"/>
    </source>
</evidence>
<dbReference type="Proteomes" id="UP000594454">
    <property type="component" value="Chromosome 3"/>
</dbReference>
<feature type="signal peptide" evidence="1">
    <location>
        <begin position="1"/>
        <end position="16"/>
    </location>
</feature>
<dbReference type="Pfam" id="PF06757">
    <property type="entry name" value="Ins_allergen_rp"/>
    <property type="match status" value="1"/>
</dbReference>
<keyword evidence="1" id="KW-0732">Signal</keyword>
<feature type="chain" id="PRO_5030605581" evidence="1">
    <location>
        <begin position="17"/>
        <end position="210"/>
    </location>
</feature>
<protein>
    <submittedName>
        <fullName evidence="2">Uncharacterized protein</fullName>
    </submittedName>
</protein>
<gene>
    <name evidence="2" type="ORF">HERILL_LOCUS8467</name>
</gene>
<dbReference type="OrthoDB" id="7882129at2759"/>
<dbReference type="PANTHER" id="PTHR21163:SF0">
    <property type="entry name" value="GH08205P-RELATED"/>
    <property type="match status" value="1"/>
</dbReference>
<name>A0A7R8URF3_HERIL</name>
<dbReference type="InterPro" id="IPR010629">
    <property type="entry name" value="Ins_allergen"/>
</dbReference>
<keyword evidence="3" id="KW-1185">Reference proteome</keyword>
<dbReference type="EMBL" id="LR899011">
    <property type="protein sequence ID" value="CAD7085638.1"/>
    <property type="molecule type" value="Genomic_DNA"/>
</dbReference>
<dbReference type="AlphaFoldDB" id="A0A7R8URF3"/>
<evidence type="ECO:0000256" key="1">
    <source>
        <dbReference type="SAM" id="SignalP"/>
    </source>
</evidence>
<reference evidence="2 3" key="1">
    <citation type="submission" date="2020-11" db="EMBL/GenBank/DDBJ databases">
        <authorList>
            <person name="Wallbank WR R."/>
            <person name="Pardo Diaz C."/>
            <person name="Kozak K."/>
            <person name="Martin S."/>
            <person name="Jiggins C."/>
            <person name="Moest M."/>
            <person name="Warren A I."/>
            <person name="Generalovic N T."/>
            <person name="Byers J.R.P. K."/>
            <person name="Montejo-Kovacevich G."/>
            <person name="Yen C E."/>
        </authorList>
    </citation>
    <scope>NUCLEOTIDE SEQUENCE [LARGE SCALE GENOMIC DNA]</scope>
</reference>
<dbReference type="PANTHER" id="PTHR21163">
    <property type="entry name" value="PROTEIN G12"/>
    <property type="match status" value="1"/>
</dbReference>
<proteinExistence type="predicted"/>
<organism evidence="2 3">
    <name type="scientific">Hermetia illucens</name>
    <name type="common">Black soldier fly</name>
    <dbReference type="NCBI Taxonomy" id="343691"/>
    <lineage>
        <taxon>Eukaryota</taxon>
        <taxon>Metazoa</taxon>
        <taxon>Ecdysozoa</taxon>
        <taxon>Arthropoda</taxon>
        <taxon>Hexapoda</taxon>
        <taxon>Insecta</taxon>
        <taxon>Pterygota</taxon>
        <taxon>Neoptera</taxon>
        <taxon>Endopterygota</taxon>
        <taxon>Diptera</taxon>
        <taxon>Brachycera</taxon>
        <taxon>Stratiomyomorpha</taxon>
        <taxon>Stratiomyidae</taxon>
        <taxon>Hermetiinae</taxon>
        <taxon>Hermetia</taxon>
    </lineage>
</organism>
<accession>A0A7R8URF3</accession>
<dbReference type="InParanoid" id="A0A7R8URF3"/>
<evidence type="ECO:0000313" key="3">
    <source>
        <dbReference type="Proteomes" id="UP000594454"/>
    </source>
</evidence>